<evidence type="ECO:0000256" key="6">
    <source>
        <dbReference type="ARBA" id="ARBA00034617"/>
    </source>
</evidence>
<keyword evidence="5" id="KW-0413">Isomerase</keyword>
<evidence type="ECO:0000313" key="11">
    <source>
        <dbReference type="EMBL" id="RWT16679.1"/>
    </source>
</evidence>
<evidence type="ECO:0000256" key="8">
    <source>
        <dbReference type="ARBA" id="ARBA00048988"/>
    </source>
</evidence>
<dbReference type="RefSeq" id="WP_128320223.1">
    <property type="nucleotide sequence ID" value="NZ_JBNNIL010000036.1"/>
</dbReference>
<dbReference type="GO" id="GO:0016887">
    <property type="term" value="F:ATP hydrolysis activity"/>
    <property type="evidence" value="ECO:0007669"/>
    <property type="project" value="RHEA"/>
</dbReference>
<feature type="binding site" evidence="9">
    <location>
        <begin position="24"/>
        <end position="31"/>
    </location>
    <ligand>
        <name>ATP</name>
        <dbReference type="ChEBI" id="CHEBI:30616"/>
    </ligand>
</feature>
<dbReference type="GO" id="GO:0005829">
    <property type="term" value="C:cytosol"/>
    <property type="evidence" value="ECO:0007669"/>
    <property type="project" value="TreeGrafter"/>
</dbReference>
<name>A0A443VFP0_RAOPL</name>
<evidence type="ECO:0000256" key="1">
    <source>
        <dbReference type="ARBA" id="ARBA00022741"/>
    </source>
</evidence>
<feature type="domain" description="UvrD-like helicase ATP-binding" evidence="10">
    <location>
        <begin position="3"/>
        <end position="248"/>
    </location>
</feature>
<dbReference type="CDD" id="cd17932">
    <property type="entry name" value="DEXQc_UvrD"/>
    <property type="match status" value="1"/>
</dbReference>
<dbReference type="EMBL" id="QKOX01000039">
    <property type="protein sequence ID" value="RWT16679.1"/>
    <property type="molecule type" value="Genomic_DNA"/>
</dbReference>
<dbReference type="InterPro" id="IPR014017">
    <property type="entry name" value="DNA_helicase_UvrD-like_C"/>
</dbReference>
<dbReference type="GO" id="GO:0005524">
    <property type="term" value="F:ATP binding"/>
    <property type="evidence" value="ECO:0007669"/>
    <property type="project" value="UniProtKB-UniRule"/>
</dbReference>
<dbReference type="GO" id="GO:0000725">
    <property type="term" value="P:recombinational repair"/>
    <property type="evidence" value="ECO:0007669"/>
    <property type="project" value="TreeGrafter"/>
</dbReference>
<evidence type="ECO:0000256" key="5">
    <source>
        <dbReference type="ARBA" id="ARBA00023235"/>
    </source>
</evidence>
<protein>
    <recommendedName>
        <fullName evidence="7">DNA 3'-5' helicase</fullName>
        <ecNumber evidence="7">5.6.2.4</ecNumber>
    </recommendedName>
</protein>
<evidence type="ECO:0000256" key="4">
    <source>
        <dbReference type="ARBA" id="ARBA00022840"/>
    </source>
</evidence>
<dbReference type="Pfam" id="PF13361">
    <property type="entry name" value="UvrD_C"/>
    <property type="match status" value="1"/>
</dbReference>
<dbReference type="Pfam" id="PF13245">
    <property type="entry name" value="AAA_19"/>
    <property type="match status" value="1"/>
</dbReference>
<proteinExistence type="predicted"/>
<dbReference type="InterPro" id="IPR027417">
    <property type="entry name" value="P-loop_NTPase"/>
</dbReference>
<sequence>MSTFSPTPQQTLAIDYTGSMVITACPGSGKTTVIKEKIRNITDCLPEHKGVIAITFTKKASSELERRCKAEGHNVKHSFFGTIDSFCLKEIIIPFLSRVWGGTPTECKVLKKLESPYNHFIENNFAGTPSVININEDPGYKKLYDEGILWMGSFSALALKIINESSAAKRYIKARYSHIFIDEYQDSSLSQHDLFLKINDLGLCSIAVGDVWQSIYEFRGGNSKLLLDLVSNTECFKHFEINFNHRCHPSISNYASRLLDPSYILLPAAEIRIFRRRLNGNLKDAAVTISSWISGWLDNGEWKLEKANQIAILARKEKSLTLFCSGLNLNFRIYIDTPLDKIGTDCSDLYKDLLGYKYGSISTAQEFINKFFDGVIVDDNTLLLLRKKIKTIRNELTNEDLIHKFHDIAYILGINSTEHTDGAVIRTISDDILVKQFKPLDDNEIQVMTLHKSKGLEFKLVFHLDLDEWSFPFREYNSEDRYTPLYPTLKQELNLHYVGITRAENCCILINSSLRENASGDFKNTDESYLFKLPQLDNLYL</sequence>
<dbReference type="PANTHER" id="PTHR11070">
    <property type="entry name" value="UVRD / RECB / PCRA DNA HELICASE FAMILY MEMBER"/>
    <property type="match status" value="1"/>
</dbReference>
<keyword evidence="1 9" id="KW-0547">Nucleotide-binding</keyword>
<evidence type="ECO:0000259" key="10">
    <source>
        <dbReference type="PROSITE" id="PS51198"/>
    </source>
</evidence>
<dbReference type="Gene3D" id="3.40.50.300">
    <property type="entry name" value="P-loop containing nucleotide triphosphate hydrolases"/>
    <property type="match status" value="2"/>
</dbReference>
<comment type="caution">
    <text evidence="11">The sequence shown here is derived from an EMBL/GenBank/DDBJ whole genome shotgun (WGS) entry which is preliminary data.</text>
</comment>
<dbReference type="InterPro" id="IPR014016">
    <property type="entry name" value="UvrD-like_ATP-bd"/>
</dbReference>
<dbReference type="InterPro" id="IPR000212">
    <property type="entry name" value="DNA_helicase_UvrD/REP"/>
</dbReference>
<dbReference type="AlphaFoldDB" id="A0A443VFP0"/>
<organism evidence="11 12">
    <name type="scientific">Raoultella planticola</name>
    <name type="common">Klebsiella planticola</name>
    <dbReference type="NCBI Taxonomy" id="575"/>
    <lineage>
        <taxon>Bacteria</taxon>
        <taxon>Pseudomonadati</taxon>
        <taxon>Pseudomonadota</taxon>
        <taxon>Gammaproteobacteria</taxon>
        <taxon>Enterobacterales</taxon>
        <taxon>Enterobacteriaceae</taxon>
        <taxon>Klebsiella/Raoultella group</taxon>
        <taxon>Raoultella</taxon>
    </lineage>
</organism>
<dbReference type="Proteomes" id="UP000288843">
    <property type="component" value="Unassembled WGS sequence"/>
</dbReference>
<evidence type="ECO:0000256" key="3">
    <source>
        <dbReference type="ARBA" id="ARBA00022806"/>
    </source>
</evidence>
<evidence type="ECO:0000256" key="2">
    <source>
        <dbReference type="ARBA" id="ARBA00022801"/>
    </source>
</evidence>
<dbReference type="GO" id="GO:0003677">
    <property type="term" value="F:DNA binding"/>
    <property type="evidence" value="ECO:0007669"/>
    <property type="project" value="InterPro"/>
</dbReference>
<evidence type="ECO:0000256" key="7">
    <source>
        <dbReference type="ARBA" id="ARBA00034808"/>
    </source>
</evidence>
<keyword evidence="2 9" id="KW-0378">Hydrolase</keyword>
<dbReference type="PROSITE" id="PS51198">
    <property type="entry name" value="UVRD_HELICASE_ATP_BIND"/>
    <property type="match status" value="1"/>
</dbReference>
<dbReference type="SUPFAM" id="SSF52540">
    <property type="entry name" value="P-loop containing nucleoside triphosphate hydrolases"/>
    <property type="match status" value="1"/>
</dbReference>
<reference evidence="11 12" key="1">
    <citation type="submission" date="2018-06" db="EMBL/GenBank/DDBJ databases">
        <title>Carbapenemase-producing Enterobacteriaceae present in wastewater treatment plant effluent and nearby surface waters in the US.</title>
        <authorList>
            <person name="Mathys D.A."/>
            <person name="Mollenkopf D.F."/>
            <person name="Feicht S.M."/>
            <person name="Adams R.J."/>
            <person name="Albers A.L."/>
            <person name="Stuever D.M."/>
            <person name="Daniels J.B."/>
            <person name="Wittum T.E."/>
        </authorList>
    </citation>
    <scope>NUCLEOTIDE SEQUENCE [LARGE SCALE GENOMIC DNA]</scope>
    <source>
        <strain evidence="11 12">GEO_47_Down_B</strain>
    </source>
</reference>
<evidence type="ECO:0000256" key="9">
    <source>
        <dbReference type="PROSITE-ProRule" id="PRU00560"/>
    </source>
</evidence>
<gene>
    <name evidence="11" type="ORF">DN603_26230</name>
</gene>
<dbReference type="EC" id="5.6.2.4" evidence="7"/>
<dbReference type="PANTHER" id="PTHR11070:SF67">
    <property type="entry name" value="DNA 3'-5' HELICASE"/>
    <property type="match status" value="1"/>
</dbReference>
<accession>A0A443VFP0</accession>
<comment type="catalytic activity">
    <reaction evidence="6">
        <text>Couples ATP hydrolysis with the unwinding of duplex DNA by translocating in the 3'-5' direction.</text>
        <dbReference type="EC" id="5.6.2.4"/>
    </reaction>
</comment>
<keyword evidence="3 9" id="KW-0347">Helicase</keyword>
<comment type="catalytic activity">
    <reaction evidence="8">
        <text>ATP + H2O = ADP + phosphate + H(+)</text>
        <dbReference type="Rhea" id="RHEA:13065"/>
        <dbReference type="ChEBI" id="CHEBI:15377"/>
        <dbReference type="ChEBI" id="CHEBI:15378"/>
        <dbReference type="ChEBI" id="CHEBI:30616"/>
        <dbReference type="ChEBI" id="CHEBI:43474"/>
        <dbReference type="ChEBI" id="CHEBI:456216"/>
        <dbReference type="EC" id="5.6.2.4"/>
    </reaction>
</comment>
<evidence type="ECO:0000313" key="12">
    <source>
        <dbReference type="Proteomes" id="UP000288843"/>
    </source>
</evidence>
<keyword evidence="4 9" id="KW-0067">ATP-binding</keyword>
<dbReference type="GO" id="GO:0043138">
    <property type="term" value="F:3'-5' DNA helicase activity"/>
    <property type="evidence" value="ECO:0007669"/>
    <property type="project" value="UniProtKB-EC"/>
</dbReference>